<dbReference type="GO" id="GO:0020037">
    <property type="term" value="F:heme binding"/>
    <property type="evidence" value="ECO:0007669"/>
    <property type="project" value="InterPro"/>
</dbReference>
<keyword evidence="5" id="KW-0408">Iron</keyword>
<dbReference type="PRINTS" id="PR00359">
    <property type="entry name" value="BP450"/>
</dbReference>
<dbReference type="RefSeq" id="WP_343045586.1">
    <property type="nucleotide sequence ID" value="NZ_BAAAPP010000003.1"/>
</dbReference>
<dbReference type="GO" id="GO:0036199">
    <property type="term" value="F:cholest-4-en-3-one 26-monooxygenase activity"/>
    <property type="evidence" value="ECO:0007669"/>
    <property type="project" value="UniProtKB-EC"/>
</dbReference>
<evidence type="ECO:0000256" key="6">
    <source>
        <dbReference type="ARBA" id="ARBA00023033"/>
    </source>
</evidence>
<dbReference type="PANTHER" id="PTHR46696">
    <property type="entry name" value="P450, PUTATIVE (EUROFUNG)-RELATED"/>
    <property type="match status" value="1"/>
</dbReference>
<dbReference type="GO" id="GO:0005506">
    <property type="term" value="F:iron ion binding"/>
    <property type="evidence" value="ECO:0007669"/>
    <property type="project" value="InterPro"/>
</dbReference>
<evidence type="ECO:0000256" key="3">
    <source>
        <dbReference type="ARBA" id="ARBA00022723"/>
    </source>
</evidence>
<comment type="similarity">
    <text evidence="1">Belongs to the cytochrome P450 family.</text>
</comment>
<dbReference type="GO" id="GO:0006707">
    <property type="term" value="P:cholesterol catabolic process"/>
    <property type="evidence" value="ECO:0007669"/>
    <property type="project" value="TreeGrafter"/>
</dbReference>
<evidence type="ECO:0000313" key="7">
    <source>
        <dbReference type="EMBL" id="NYI10330.1"/>
    </source>
</evidence>
<dbReference type="Gene3D" id="1.10.630.10">
    <property type="entry name" value="Cytochrome P450"/>
    <property type="match status" value="1"/>
</dbReference>
<keyword evidence="4 7" id="KW-0560">Oxidoreductase</keyword>
<accession>A0A7Z0C213</accession>
<dbReference type="FunFam" id="1.10.630.10:FF:000018">
    <property type="entry name" value="Cytochrome P450 monooxygenase"/>
    <property type="match status" value="1"/>
</dbReference>
<dbReference type="Pfam" id="PF00067">
    <property type="entry name" value="p450"/>
    <property type="match status" value="1"/>
</dbReference>
<dbReference type="GO" id="GO:0008395">
    <property type="term" value="F:steroid hydroxylase activity"/>
    <property type="evidence" value="ECO:0007669"/>
    <property type="project" value="TreeGrafter"/>
</dbReference>
<evidence type="ECO:0000313" key="8">
    <source>
        <dbReference type="Proteomes" id="UP000537326"/>
    </source>
</evidence>
<keyword evidence="6 7" id="KW-0503">Monooxygenase</keyword>
<dbReference type="InterPro" id="IPR036396">
    <property type="entry name" value="Cyt_P450_sf"/>
</dbReference>
<dbReference type="AlphaFoldDB" id="A0A7Z0C213"/>
<dbReference type="PANTHER" id="PTHR46696:SF4">
    <property type="entry name" value="BIOTIN BIOSYNTHESIS CYTOCHROME P450"/>
    <property type="match status" value="1"/>
</dbReference>
<sequence length="412" mass="45488">MTIADTPLAAFDPTDPDVLAERVPHEEMLAMRRTAPVSFVAQDEDARAGFPDHQGYWALSKHADVAAVSKNQTDFSTQANGVIMRFAPGMTKEEREQSGFLLINHDAPDHTKLRQIVSRAFTPRAINALHDDLKARAQKIFADAVESGSGDFVEQVAAELPLQAIADLLGVPQEDRGKLFEWSNQMMSYDDPTVEGDQMVAFMEILAYSMALADERRKNPQDDIVTKLVTADVDGRGLTDDEFGFFMILLAVAGNETTRNAITWGMHAFATNPDQWDTFVAQRPATATDEIIRWATPVTAFQRTALRDVEVGGVTIPAGERVGLLYASANFDEDVFEDPFTFDVLREHNPHQAFGGHGAHYCIGANLARMEVDLIFNAIADSGVRVELLGEPDRLRSGWLNGVKSLPVAYHR</sequence>
<name>A0A7Z0C213_9ACTN</name>
<evidence type="ECO:0000256" key="2">
    <source>
        <dbReference type="ARBA" id="ARBA00022617"/>
    </source>
</evidence>
<keyword evidence="8" id="KW-1185">Reference proteome</keyword>
<protein>
    <submittedName>
        <fullName evidence="7">Cholest-4-en-3-one 26-monooxygenase</fullName>
        <ecNumber evidence="7">1.14.15.29</ecNumber>
    </submittedName>
</protein>
<dbReference type="EMBL" id="JACBZI010000001">
    <property type="protein sequence ID" value="NYI10330.1"/>
    <property type="molecule type" value="Genomic_DNA"/>
</dbReference>
<gene>
    <name evidence="7" type="ORF">BKA05_001845</name>
</gene>
<evidence type="ECO:0000256" key="1">
    <source>
        <dbReference type="ARBA" id="ARBA00010617"/>
    </source>
</evidence>
<organism evidence="7 8">
    <name type="scientific">Nocardioides marinus</name>
    <dbReference type="NCBI Taxonomy" id="374514"/>
    <lineage>
        <taxon>Bacteria</taxon>
        <taxon>Bacillati</taxon>
        <taxon>Actinomycetota</taxon>
        <taxon>Actinomycetes</taxon>
        <taxon>Propionibacteriales</taxon>
        <taxon>Nocardioidaceae</taxon>
        <taxon>Nocardioides</taxon>
    </lineage>
</organism>
<reference evidence="7 8" key="1">
    <citation type="submission" date="2020-07" db="EMBL/GenBank/DDBJ databases">
        <title>Sequencing the genomes of 1000 actinobacteria strains.</title>
        <authorList>
            <person name="Klenk H.-P."/>
        </authorList>
    </citation>
    <scope>NUCLEOTIDE SEQUENCE [LARGE SCALE GENOMIC DNA]</scope>
    <source>
        <strain evidence="7 8">DSM 18248</strain>
    </source>
</reference>
<proteinExistence type="inferred from homology"/>
<keyword evidence="2" id="KW-0349">Heme</keyword>
<keyword evidence="3" id="KW-0479">Metal-binding</keyword>
<dbReference type="SUPFAM" id="SSF48264">
    <property type="entry name" value="Cytochrome P450"/>
    <property type="match status" value="1"/>
</dbReference>
<dbReference type="Proteomes" id="UP000537326">
    <property type="component" value="Unassembled WGS sequence"/>
</dbReference>
<evidence type="ECO:0000256" key="5">
    <source>
        <dbReference type="ARBA" id="ARBA00023004"/>
    </source>
</evidence>
<evidence type="ECO:0000256" key="4">
    <source>
        <dbReference type="ARBA" id="ARBA00023002"/>
    </source>
</evidence>
<comment type="caution">
    <text evidence="7">The sequence shown here is derived from an EMBL/GenBank/DDBJ whole genome shotgun (WGS) entry which is preliminary data.</text>
</comment>
<dbReference type="InterPro" id="IPR002397">
    <property type="entry name" value="Cyt_P450_B"/>
</dbReference>
<dbReference type="EC" id="1.14.15.29" evidence="7"/>
<dbReference type="InterPro" id="IPR001128">
    <property type="entry name" value="Cyt_P450"/>
</dbReference>
<dbReference type="CDD" id="cd11033">
    <property type="entry name" value="CYP142-like"/>
    <property type="match status" value="1"/>
</dbReference>